<dbReference type="AlphaFoldDB" id="A0A7W4Z6S5"/>
<accession>A0A7W4Z6S5</accession>
<sequence>MTYREQLKALSNELLALQKPILVLDAIKWPYQYKVDFLAHGGTRLPPVDAAFYEKQRLNFDAASTQAALRDLQQRIRNSLGASDPLGLMLQQTAEQYQLVVDMLQHRGKPGFMHNSQKLYGSASDHLRGDRKTLLELSERLTHIFSLPAALKLNTAYPKTIDAETAVAQLRSRLEPYFPAGAIKVALSDGIVSDASAGGDTLKVNSQAHFSALDIQVLEVHEGWVHLGTTLNGRAQPWATWLSVGSPRITAIQEGLAVLIETLTFSSFPNRARRISDRVVAIDMAERGADFIEVYSYFTEKGLSEGDAYTIAQRTFRGGDVTGGSCFTKDLSYVRGFIETVNFIKSAILSDAPQVLPFLFAGKVTLDDIPVLYQYHLEGIIEAPTFLPPMFRDLNGLYVWFGFASGLSSIDLNSIQQHFKDMFTALRSH</sequence>
<dbReference type="GO" id="GO:0006508">
    <property type="term" value="P:proteolysis"/>
    <property type="evidence" value="ECO:0007669"/>
    <property type="project" value="UniProtKB-KW"/>
</dbReference>
<evidence type="ECO:0000256" key="4">
    <source>
        <dbReference type="ARBA" id="ARBA00023049"/>
    </source>
</evidence>
<keyword evidence="3" id="KW-0378">Hydrolase</keyword>
<dbReference type="NCBIfam" id="TIGR02421">
    <property type="entry name" value="QEGLA"/>
    <property type="match status" value="1"/>
</dbReference>
<reference evidence="5 6" key="1">
    <citation type="submission" date="2020-08" db="EMBL/GenBank/DDBJ databases">
        <title>Genomic Encyclopedia of Type Strains, Phase III (KMG-III): the genomes of soil and plant-associated and newly described type strains.</title>
        <authorList>
            <person name="Whitman W."/>
        </authorList>
    </citation>
    <scope>NUCLEOTIDE SEQUENCE [LARGE SCALE GENOMIC DNA]</scope>
    <source>
        <strain evidence="5 6">CECT 8654</strain>
    </source>
</reference>
<dbReference type="InterPro" id="IPR012548">
    <property type="entry name" value="MATCAP"/>
</dbReference>
<evidence type="ECO:0000256" key="1">
    <source>
        <dbReference type="ARBA" id="ARBA00001947"/>
    </source>
</evidence>
<dbReference type="GO" id="GO:0080164">
    <property type="term" value="P:regulation of nitric oxide metabolic process"/>
    <property type="evidence" value="ECO:0007669"/>
    <property type="project" value="TreeGrafter"/>
</dbReference>
<name>A0A7W4Z6S5_9GAMM</name>
<keyword evidence="4" id="KW-0482">Metalloprotease</keyword>
<dbReference type="PANTHER" id="PTHR31817">
    <property type="match status" value="1"/>
</dbReference>
<keyword evidence="2" id="KW-0645">Protease</keyword>
<evidence type="ECO:0000256" key="2">
    <source>
        <dbReference type="ARBA" id="ARBA00022670"/>
    </source>
</evidence>
<dbReference type="GO" id="GO:0008237">
    <property type="term" value="F:metallopeptidase activity"/>
    <property type="evidence" value="ECO:0007669"/>
    <property type="project" value="UniProtKB-KW"/>
</dbReference>
<gene>
    <name evidence="5" type="ORF">FHR99_001397</name>
</gene>
<evidence type="ECO:0000313" key="6">
    <source>
        <dbReference type="Proteomes" id="UP000537130"/>
    </source>
</evidence>
<dbReference type="Pfam" id="PF08014">
    <property type="entry name" value="MATCAP"/>
    <property type="match status" value="1"/>
</dbReference>
<keyword evidence="6" id="KW-1185">Reference proteome</keyword>
<organism evidence="5 6">
    <name type="scientific">Litorivivens lipolytica</name>
    <dbReference type="NCBI Taxonomy" id="1524264"/>
    <lineage>
        <taxon>Bacteria</taxon>
        <taxon>Pseudomonadati</taxon>
        <taxon>Pseudomonadota</taxon>
        <taxon>Gammaproteobacteria</taxon>
        <taxon>Litorivivens</taxon>
    </lineage>
</organism>
<dbReference type="PANTHER" id="PTHR31817:SF0">
    <property type="entry name" value="CHROMOSOME UNDETERMINED SCAFFOLD_67, WHOLE GENOME SHOTGUN SEQUENCE"/>
    <property type="match status" value="1"/>
</dbReference>
<dbReference type="RefSeq" id="WP_183409800.1">
    <property type="nucleotide sequence ID" value="NZ_JACHWY010000001.1"/>
</dbReference>
<protein>
    <submittedName>
        <fullName evidence="5">Uncharacterized protein (TIGR02421 family)</fullName>
    </submittedName>
</protein>
<dbReference type="EMBL" id="JACHWY010000001">
    <property type="protein sequence ID" value="MBB3047161.1"/>
    <property type="molecule type" value="Genomic_DNA"/>
</dbReference>
<proteinExistence type="predicted"/>
<dbReference type="InterPro" id="IPR012656">
    <property type="entry name" value="CHP02421_QEGLA"/>
</dbReference>
<dbReference type="SMART" id="SM01154">
    <property type="entry name" value="DUF1704"/>
    <property type="match status" value="1"/>
</dbReference>
<dbReference type="Proteomes" id="UP000537130">
    <property type="component" value="Unassembled WGS sequence"/>
</dbReference>
<evidence type="ECO:0000256" key="3">
    <source>
        <dbReference type="ARBA" id="ARBA00022801"/>
    </source>
</evidence>
<comment type="cofactor">
    <cofactor evidence="1">
        <name>Zn(2+)</name>
        <dbReference type="ChEBI" id="CHEBI:29105"/>
    </cofactor>
</comment>
<comment type="caution">
    <text evidence="5">The sequence shown here is derived from an EMBL/GenBank/DDBJ whole genome shotgun (WGS) entry which is preliminary data.</text>
</comment>
<evidence type="ECO:0000313" key="5">
    <source>
        <dbReference type="EMBL" id="MBB3047161.1"/>
    </source>
</evidence>